<dbReference type="RefSeq" id="WP_196110053.1">
    <property type="nucleotide sequence ID" value="NZ_CP064943.1"/>
</dbReference>
<organism evidence="2 3">
    <name type="scientific">Pseudomonas fulva</name>
    <dbReference type="NCBI Taxonomy" id="47880"/>
    <lineage>
        <taxon>Bacteria</taxon>
        <taxon>Pseudomonadati</taxon>
        <taxon>Pseudomonadota</taxon>
        <taxon>Gammaproteobacteria</taxon>
        <taxon>Pseudomonadales</taxon>
        <taxon>Pseudomonadaceae</taxon>
        <taxon>Pseudomonas</taxon>
    </lineage>
</organism>
<dbReference type="AlphaFoldDB" id="A0A7S9Q6S2"/>
<evidence type="ECO:0000313" key="3">
    <source>
        <dbReference type="Proteomes" id="UP000594430"/>
    </source>
</evidence>
<dbReference type="Gene3D" id="2.80.10.50">
    <property type="match status" value="2"/>
</dbReference>
<proteinExistence type="predicted"/>
<dbReference type="Proteomes" id="UP000594430">
    <property type="component" value="Chromosome"/>
</dbReference>
<evidence type="ECO:0000313" key="2">
    <source>
        <dbReference type="EMBL" id="QPH47585.1"/>
    </source>
</evidence>
<protein>
    <submittedName>
        <fullName evidence="2">Uncharacterized protein</fullName>
    </submittedName>
</protein>
<evidence type="ECO:0000256" key="1">
    <source>
        <dbReference type="SAM" id="MobiDB-lite"/>
    </source>
</evidence>
<gene>
    <name evidence="2" type="ORF">IZU98_14350</name>
</gene>
<accession>A0A7S9Q6S2</accession>
<sequence>MPTISKAGELDPTFASRGRFWHNHYNHAGPMALLESTGHILLSSAHRAEQYIKLLRLGAGGAPDREFGTDGVATVEYTGALRVYLSTIVTDETEGIYVVGDYNDAPNSFCPVVFHVLPDGKPDTQFGENGQAYRVYRSISSMRQDRPIKSTPASKHRSSNVQQSASGSIRDGVLYFHSRDHIVAISLNGDLATEFNGTGFWRAEHQGQPVLLGTIAVNEQGIYAAHAPMPTEDYHSHVIVTRLDNRANVDETFAARGHLQLSTPGHTLLAARLEQSTSNTDFVLACRTDINTYDEGSALMSFKCDGTPNTHFNAGQPVIIQKNPLVMASALDLAFDGQPGDHEKIYLSVLYEDEAARDPFALLRFNGDGTLDDDFGTAGWAFVGESGTALEVSCQSNGQPLVACNLKLATDPRTGIYLVRLTR</sequence>
<feature type="region of interest" description="Disordered" evidence="1">
    <location>
        <begin position="143"/>
        <end position="163"/>
    </location>
</feature>
<reference evidence="2 3" key="1">
    <citation type="submission" date="2020-11" db="EMBL/GenBank/DDBJ databases">
        <title>Pseudomonas fulva producing VIM-24.</title>
        <authorList>
            <person name="Liu S."/>
        </authorList>
    </citation>
    <scope>NUCLEOTIDE SEQUENCE [LARGE SCALE GENOMIC DNA]</scope>
    <source>
        <strain evidence="2 3">ZDHY414</strain>
    </source>
</reference>
<name>A0A7S9Q6S2_9PSED</name>
<dbReference type="EMBL" id="CP064946">
    <property type="protein sequence ID" value="QPH47585.1"/>
    <property type="molecule type" value="Genomic_DNA"/>
</dbReference>